<dbReference type="InterPro" id="IPR052027">
    <property type="entry name" value="PspC"/>
</dbReference>
<dbReference type="PANTHER" id="PTHR33885:SF3">
    <property type="entry name" value="PHAGE SHOCK PROTEIN C"/>
    <property type="match status" value="1"/>
</dbReference>
<evidence type="ECO:0000256" key="3">
    <source>
        <dbReference type="ARBA" id="ARBA00022692"/>
    </source>
</evidence>
<dbReference type="InterPro" id="IPR007168">
    <property type="entry name" value="Phageshock_PspC_N"/>
</dbReference>
<proteinExistence type="predicted"/>
<keyword evidence="4 6" id="KW-1133">Transmembrane helix</keyword>
<dbReference type="PATRIC" id="fig|45634.12.peg.1758"/>
<evidence type="ECO:0000313" key="8">
    <source>
        <dbReference type="EMBL" id="KXT68768.1"/>
    </source>
</evidence>
<dbReference type="Proteomes" id="UP000070377">
    <property type="component" value="Unassembled WGS sequence"/>
</dbReference>
<organism evidence="8 9">
    <name type="scientific">Streptococcus cristatus</name>
    <dbReference type="NCBI Taxonomy" id="45634"/>
    <lineage>
        <taxon>Bacteria</taxon>
        <taxon>Bacillati</taxon>
        <taxon>Bacillota</taxon>
        <taxon>Bacilli</taxon>
        <taxon>Lactobacillales</taxon>
        <taxon>Streptococcaceae</taxon>
        <taxon>Streptococcus</taxon>
    </lineage>
</organism>
<sequence length="113" mass="13390">MGLIFLFSRYDKMEERMRVEVIIMKTKFYRLRRNRVISGVLSGLADKFNFDLGLLRFLFIIFTVFNFGLGILIYILLAIVMPYKEDVEAEMYGTGPRKMKDAEPINDNDGWFW</sequence>
<dbReference type="GO" id="GO:0005886">
    <property type="term" value="C:plasma membrane"/>
    <property type="evidence" value="ECO:0007669"/>
    <property type="project" value="UniProtKB-SubCell"/>
</dbReference>
<keyword evidence="2" id="KW-1003">Cell membrane</keyword>
<evidence type="ECO:0000259" key="7">
    <source>
        <dbReference type="Pfam" id="PF04024"/>
    </source>
</evidence>
<evidence type="ECO:0000256" key="2">
    <source>
        <dbReference type="ARBA" id="ARBA00022475"/>
    </source>
</evidence>
<evidence type="ECO:0000313" key="9">
    <source>
        <dbReference type="Proteomes" id="UP000070377"/>
    </source>
</evidence>
<keyword evidence="5 6" id="KW-0472">Membrane</keyword>
<dbReference type="STRING" id="45634.SCRDD08_01682"/>
<dbReference type="Pfam" id="PF04024">
    <property type="entry name" value="PspC"/>
    <property type="match status" value="1"/>
</dbReference>
<accession>A0A139MYB0</accession>
<feature type="transmembrane region" description="Helical" evidence="6">
    <location>
        <begin position="57"/>
        <end position="81"/>
    </location>
</feature>
<protein>
    <submittedName>
        <fullName evidence="8">Putative phage shock protein C / stress-responsive transcriptional regulator</fullName>
    </submittedName>
</protein>
<dbReference type="PANTHER" id="PTHR33885">
    <property type="entry name" value="PHAGE SHOCK PROTEIN C"/>
    <property type="match status" value="1"/>
</dbReference>
<evidence type="ECO:0000256" key="6">
    <source>
        <dbReference type="SAM" id="Phobius"/>
    </source>
</evidence>
<name>A0A139MYB0_STRCR</name>
<comment type="subcellular location">
    <subcellularLocation>
        <location evidence="1">Cell membrane</location>
        <topology evidence="1">Single-pass membrane protein</topology>
    </subcellularLocation>
</comment>
<gene>
    <name evidence="8" type="ORF">SCRDD08_01682</name>
</gene>
<reference evidence="8 9" key="1">
    <citation type="submission" date="2016-01" db="EMBL/GenBank/DDBJ databases">
        <title>Highly variable Streptococcus oralis are common among viridans streptococci isolated from primates.</title>
        <authorList>
            <person name="Denapaite D."/>
            <person name="Rieger M."/>
            <person name="Koendgen S."/>
            <person name="Brueckner R."/>
            <person name="Ochigava I."/>
            <person name="Kappeler P."/>
            <person name="Maetz-Rensing K."/>
            <person name="Leendertz F."/>
            <person name="Hakenbeck R."/>
        </authorList>
    </citation>
    <scope>NUCLEOTIDE SEQUENCE [LARGE SCALE GENOMIC DNA]</scope>
    <source>
        <strain evidence="8 9">DD08</strain>
    </source>
</reference>
<evidence type="ECO:0000256" key="5">
    <source>
        <dbReference type="ARBA" id="ARBA00023136"/>
    </source>
</evidence>
<feature type="domain" description="Phage shock protein PspC N-terminal" evidence="7">
    <location>
        <begin position="27"/>
        <end position="83"/>
    </location>
</feature>
<comment type="caution">
    <text evidence="8">The sequence shown here is derived from an EMBL/GenBank/DDBJ whole genome shotgun (WGS) entry which is preliminary data.</text>
</comment>
<evidence type="ECO:0000256" key="1">
    <source>
        <dbReference type="ARBA" id="ARBA00004162"/>
    </source>
</evidence>
<keyword evidence="3 6" id="KW-0812">Transmembrane</keyword>
<dbReference type="AlphaFoldDB" id="A0A139MYB0"/>
<evidence type="ECO:0000256" key="4">
    <source>
        <dbReference type="ARBA" id="ARBA00022989"/>
    </source>
</evidence>
<dbReference type="EMBL" id="LQRD01000067">
    <property type="protein sequence ID" value="KXT68768.1"/>
    <property type="molecule type" value="Genomic_DNA"/>
</dbReference>